<dbReference type="Pfam" id="PF13231">
    <property type="entry name" value="PMT_2"/>
    <property type="match status" value="1"/>
</dbReference>
<feature type="transmembrane region" description="Helical" evidence="1">
    <location>
        <begin position="79"/>
        <end position="99"/>
    </location>
</feature>
<feature type="transmembrane region" description="Helical" evidence="1">
    <location>
        <begin position="248"/>
        <end position="267"/>
    </location>
</feature>
<proteinExistence type="predicted"/>
<organism evidence="3">
    <name type="scientific">marine metagenome</name>
    <dbReference type="NCBI Taxonomy" id="408172"/>
    <lineage>
        <taxon>unclassified sequences</taxon>
        <taxon>metagenomes</taxon>
        <taxon>ecological metagenomes</taxon>
    </lineage>
</organism>
<evidence type="ECO:0000259" key="2">
    <source>
        <dbReference type="Pfam" id="PF13231"/>
    </source>
</evidence>
<gene>
    <name evidence="3" type="ORF">METZ01_LOCUS152236</name>
</gene>
<sequence>MVFLGLSNSALQLDEGADTFISSTILKYGFPYHQDEKVYTMEEGIVRDDKLFIYRTWFPYYLQASSLFLLGKTTFAARLPFALSGVISAIALYFFTLKLTKKKSIAFLATLFLVSSVPALIYFRTARYVGLPILLTIFLLYSYITIFEKKRWNPWPLTLISIVYFHTMYVAFAGVILGVMIHFYINRKSTTKKNYKLVAQAAIVTAIFTSPWLWFNFAIFEKVPEFYLSASDQIDTTNWRFLKHLAGFLFQLNNYTFPLVLLPLLLITSLRPYRNEIQLCLFCIAGLLFVSLLHTIPLQQYVAGSFPLWCILLALLIMEGFSSPIIRYAISTTLIFTNLIHIGPLLSVKEVLKANPKWLSKSSYMMNISKPFIREVKLKSVFYKHLFEISNTYKGPLDEIVAFLKTHGKPEDSCYIDSERESLNFYTKMKVISRNNLKVAEAPDWIVLRGNDRNPIEGNSPSPTAKILREIL</sequence>
<feature type="transmembrane region" description="Helical" evidence="1">
    <location>
        <begin position="105"/>
        <end position="123"/>
    </location>
</feature>
<protein>
    <recommendedName>
        <fullName evidence="2">Glycosyltransferase RgtA/B/C/D-like domain-containing protein</fullName>
    </recommendedName>
</protein>
<dbReference type="EMBL" id="UINC01024873">
    <property type="protein sequence ID" value="SVA99382.1"/>
    <property type="molecule type" value="Genomic_DNA"/>
</dbReference>
<keyword evidence="1" id="KW-0472">Membrane</keyword>
<keyword evidence="1" id="KW-1133">Transmembrane helix</keyword>
<keyword evidence="1" id="KW-0812">Transmembrane</keyword>
<evidence type="ECO:0000313" key="3">
    <source>
        <dbReference type="EMBL" id="SVA99382.1"/>
    </source>
</evidence>
<feature type="transmembrane region" description="Helical" evidence="1">
    <location>
        <begin position="128"/>
        <end position="147"/>
    </location>
</feature>
<reference evidence="3" key="1">
    <citation type="submission" date="2018-05" db="EMBL/GenBank/DDBJ databases">
        <authorList>
            <person name="Lanie J.A."/>
            <person name="Ng W.-L."/>
            <person name="Kazmierczak K.M."/>
            <person name="Andrzejewski T.M."/>
            <person name="Davidsen T.M."/>
            <person name="Wayne K.J."/>
            <person name="Tettelin H."/>
            <person name="Glass J.I."/>
            <person name="Rusch D."/>
            <person name="Podicherti R."/>
            <person name="Tsui H.-C.T."/>
            <person name="Winkler M.E."/>
        </authorList>
    </citation>
    <scope>NUCLEOTIDE SEQUENCE</scope>
</reference>
<accession>A0A382AE61</accession>
<feature type="transmembrane region" description="Helical" evidence="1">
    <location>
        <begin position="197"/>
        <end position="215"/>
    </location>
</feature>
<feature type="non-terminal residue" evidence="3">
    <location>
        <position position="472"/>
    </location>
</feature>
<name>A0A382AE61_9ZZZZ</name>
<dbReference type="InterPro" id="IPR038731">
    <property type="entry name" value="RgtA/B/C-like"/>
</dbReference>
<feature type="domain" description="Glycosyltransferase RgtA/B/C/D-like" evidence="2">
    <location>
        <begin position="59"/>
        <end position="214"/>
    </location>
</feature>
<feature type="transmembrane region" description="Helical" evidence="1">
    <location>
        <begin position="159"/>
        <end position="185"/>
    </location>
</feature>
<feature type="non-terminal residue" evidence="3">
    <location>
        <position position="1"/>
    </location>
</feature>
<evidence type="ECO:0000256" key="1">
    <source>
        <dbReference type="SAM" id="Phobius"/>
    </source>
</evidence>
<dbReference type="AlphaFoldDB" id="A0A382AE61"/>
<feature type="transmembrane region" description="Helical" evidence="1">
    <location>
        <begin position="279"/>
        <end position="296"/>
    </location>
</feature>